<reference evidence="2" key="1">
    <citation type="submission" date="2015-02" db="EMBL/GenBank/DDBJ databases">
        <authorList>
            <person name="Chooi Y.-H."/>
        </authorList>
    </citation>
    <scope>NUCLEOTIDE SEQUENCE [LARGE SCALE GENOMIC DNA]</scope>
    <source>
        <strain evidence="2">LAMA 915</strain>
    </source>
</reference>
<dbReference type="RefSeq" id="WP_050600785.1">
    <property type="nucleotide sequence ID" value="NZ_JYNE01000026.1"/>
</dbReference>
<feature type="chain" id="PRO_5005554326" evidence="1">
    <location>
        <begin position="26"/>
        <end position="216"/>
    </location>
</feature>
<feature type="signal peptide" evidence="1">
    <location>
        <begin position="1"/>
        <end position="25"/>
    </location>
</feature>
<dbReference type="PATRIC" id="fig|1306953.7.peg.612"/>
<evidence type="ECO:0000256" key="1">
    <source>
        <dbReference type="SAM" id="SignalP"/>
    </source>
</evidence>
<dbReference type="Pfam" id="PF09476">
    <property type="entry name" value="Pilus_CpaD"/>
    <property type="match status" value="1"/>
</dbReference>
<dbReference type="STRING" id="1306953.J121_605"/>
<organism evidence="2 3">
    <name type="scientific">Qipengyuania citrea LAMA 915</name>
    <dbReference type="NCBI Taxonomy" id="1306953"/>
    <lineage>
        <taxon>Bacteria</taxon>
        <taxon>Pseudomonadati</taxon>
        <taxon>Pseudomonadota</taxon>
        <taxon>Alphaproteobacteria</taxon>
        <taxon>Sphingomonadales</taxon>
        <taxon>Erythrobacteraceae</taxon>
        <taxon>Qipengyuania</taxon>
    </lineage>
</organism>
<protein>
    <submittedName>
        <fullName evidence="2">Flp pilus assembly protein CpaD</fullName>
    </submittedName>
</protein>
<evidence type="ECO:0000313" key="3">
    <source>
        <dbReference type="Proteomes" id="UP000037446"/>
    </source>
</evidence>
<evidence type="ECO:0000313" key="2">
    <source>
        <dbReference type="EMBL" id="KNH01474.1"/>
    </source>
</evidence>
<dbReference type="AlphaFoldDB" id="A0A0L1KC73"/>
<dbReference type="InterPro" id="IPR019027">
    <property type="entry name" value="Pilus_biogenesis_CpaD-related"/>
</dbReference>
<dbReference type="EMBL" id="JYNE01000026">
    <property type="protein sequence ID" value="KNH01474.1"/>
    <property type="molecule type" value="Genomic_DNA"/>
</dbReference>
<name>A0A0L1KC73_9SPHN</name>
<proteinExistence type="predicted"/>
<accession>A0A0L1KC73</accession>
<sequence>MAKAIKGKFAGSLALSLGLALGACGGFPTENKSLYSARQPVVERTNFTLDVQTGGQGLPVAEQQRIAGWFDAMGLGYGDRISLDDPTANPAVSEDLAALAERHGLLVSDGSPVTAGYVAPGQARIVITRSTASVPDCPNWSANAEGNEYNATYPGYGCAVNGNLAAMVANPEDLISGQAGTGETIVTTSTKAIKAYRDKEPTGTGDLAEVSSTEGG</sequence>
<comment type="caution">
    <text evidence="2">The sequence shown here is derived from an EMBL/GenBank/DDBJ whole genome shotgun (WGS) entry which is preliminary data.</text>
</comment>
<dbReference type="PROSITE" id="PS51257">
    <property type="entry name" value="PROKAR_LIPOPROTEIN"/>
    <property type="match status" value="1"/>
</dbReference>
<gene>
    <name evidence="2" type="ORF">J121_605</name>
</gene>
<dbReference type="Proteomes" id="UP000037446">
    <property type="component" value="Unassembled WGS sequence"/>
</dbReference>
<keyword evidence="1" id="KW-0732">Signal</keyword>